<proteinExistence type="predicted"/>
<dbReference type="RefSeq" id="WP_160460348.1">
    <property type="nucleotide sequence ID" value="NZ_WUBZ01000065.1"/>
</dbReference>
<evidence type="ECO:0000313" key="3">
    <source>
        <dbReference type="EMBL" id="MWV55201.1"/>
    </source>
</evidence>
<feature type="compositionally biased region" description="Low complexity" evidence="1">
    <location>
        <begin position="26"/>
        <end position="42"/>
    </location>
</feature>
<evidence type="ECO:0008006" key="5">
    <source>
        <dbReference type="Google" id="ProtNLM"/>
    </source>
</evidence>
<evidence type="ECO:0000313" key="4">
    <source>
        <dbReference type="Proteomes" id="UP000489351"/>
    </source>
</evidence>
<dbReference type="EMBL" id="WUBZ01000065">
    <property type="protein sequence ID" value="MWV55201.1"/>
    <property type="molecule type" value="Genomic_DNA"/>
</dbReference>
<reference evidence="3 4" key="1">
    <citation type="submission" date="2019-11" db="EMBL/GenBank/DDBJ databases">
        <title>Green- and brown-colored morphotypes of Chlorobia in the stratified aquatic ecosystems of Kandalaksha Gulf (White Sea): A model for study of the accessory genome evolution.</title>
        <authorList>
            <person name="Grouzdev D.S."/>
        </authorList>
    </citation>
    <scope>NUCLEOTIDE SEQUENCE [LARGE SCALE GENOMIC DNA]</scope>
    <source>
        <strain evidence="3 4">ZM</strain>
    </source>
</reference>
<gene>
    <name evidence="3" type="ORF">GJ685_09075</name>
</gene>
<organism evidence="3 4">
    <name type="scientific">Chlorobium phaeovibrioides</name>
    <dbReference type="NCBI Taxonomy" id="1094"/>
    <lineage>
        <taxon>Bacteria</taxon>
        <taxon>Pseudomonadati</taxon>
        <taxon>Chlorobiota</taxon>
        <taxon>Chlorobiia</taxon>
        <taxon>Chlorobiales</taxon>
        <taxon>Chlorobiaceae</taxon>
        <taxon>Chlorobium/Pelodictyon group</taxon>
        <taxon>Chlorobium</taxon>
    </lineage>
</organism>
<feature type="chain" id="PRO_5047425199" description="Periplasmic chaperone for outer membrane proteins Skp" evidence="2">
    <location>
        <begin position="26"/>
        <end position="237"/>
    </location>
</feature>
<feature type="signal peptide" evidence="2">
    <location>
        <begin position="1"/>
        <end position="25"/>
    </location>
</feature>
<feature type="region of interest" description="Disordered" evidence="1">
    <location>
        <begin position="21"/>
        <end position="42"/>
    </location>
</feature>
<keyword evidence="2" id="KW-0732">Signal</keyword>
<name>A0ABW9UWH5_CHLPH</name>
<evidence type="ECO:0000256" key="2">
    <source>
        <dbReference type="SAM" id="SignalP"/>
    </source>
</evidence>
<protein>
    <recommendedName>
        <fullName evidence="5">Periplasmic chaperone for outer membrane proteins Skp</fullName>
    </recommendedName>
</protein>
<dbReference type="Proteomes" id="UP000489351">
    <property type="component" value="Unassembled WGS sequence"/>
</dbReference>
<evidence type="ECO:0000256" key="1">
    <source>
        <dbReference type="SAM" id="MobiDB-lite"/>
    </source>
</evidence>
<comment type="caution">
    <text evidence="3">The sequence shown here is derived from an EMBL/GenBank/DDBJ whole genome shotgun (WGS) entry which is preliminary data.</text>
</comment>
<sequence>MKYLASFLRLLLPMTLAADAGGAGAQGPAAGDPPAGAANGAPADKTFTQAELDRIVADRLHRATQQFDGVDVAEYRKMKEAEAAKIEEDRKKKGEFDKILAETVQKKDSEIEKLARSLAAERIDGTLMREAAAQKAINPTQVMALLKGQVRLTDGALEVLDLEGKPMYKESKPVTPRELVESFLQENAHFVAAGGSGSGAGNGSGAGGAVGRKLADLDLSSSEDRKYYEEHFMKAGK</sequence>
<keyword evidence="4" id="KW-1185">Reference proteome</keyword>
<accession>A0ABW9UWH5</accession>